<protein>
    <submittedName>
        <fullName evidence="2">Uncharacterized protein</fullName>
    </submittedName>
</protein>
<gene>
    <name evidence="2" type="ORF">Y717_14660</name>
</gene>
<accession>A0A2T7TET2</accession>
<evidence type="ECO:0000313" key="3">
    <source>
        <dbReference type="Proteomes" id="UP000245992"/>
    </source>
</evidence>
<comment type="caution">
    <text evidence="2">The sequence shown here is derived from an EMBL/GenBank/DDBJ whole genome shotgun (WGS) entry which is preliminary data.</text>
</comment>
<sequence>MGDQDDAVTEERDAGASGHQAFLQLDVGDTAFDDPGVVRGCDSLSDSALVLVQGSGEAGERGQSAV</sequence>
<dbReference type="Proteomes" id="UP000245992">
    <property type="component" value="Unassembled WGS sequence"/>
</dbReference>
<reference evidence="2 3" key="1">
    <citation type="submission" date="2013-12" db="EMBL/GenBank/DDBJ databases">
        <title>Annotated genome of Streptomyces scopuliridis.</title>
        <authorList>
            <person name="Olson J.B."/>
        </authorList>
    </citation>
    <scope>NUCLEOTIDE SEQUENCE [LARGE SCALE GENOMIC DNA]</scope>
    <source>
        <strain evidence="2 3">RB72</strain>
    </source>
</reference>
<keyword evidence="3" id="KW-1185">Reference proteome</keyword>
<dbReference type="EMBL" id="AZSP01000019">
    <property type="protein sequence ID" value="PVE13670.1"/>
    <property type="molecule type" value="Genomic_DNA"/>
</dbReference>
<organism evidence="2 3">
    <name type="scientific">Streptomyces scopuliridis RB72</name>
    <dbReference type="NCBI Taxonomy" id="1440053"/>
    <lineage>
        <taxon>Bacteria</taxon>
        <taxon>Bacillati</taxon>
        <taxon>Actinomycetota</taxon>
        <taxon>Actinomycetes</taxon>
        <taxon>Kitasatosporales</taxon>
        <taxon>Streptomycetaceae</taxon>
        <taxon>Streptomyces</taxon>
    </lineage>
</organism>
<proteinExistence type="predicted"/>
<evidence type="ECO:0000256" key="1">
    <source>
        <dbReference type="SAM" id="MobiDB-lite"/>
    </source>
</evidence>
<feature type="region of interest" description="Disordered" evidence="1">
    <location>
        <begin position="1"/>
        <end position="20"/>
    </location>
</feature>
<dbReference type="AlphaFoldDB" id="A0A2T7TET2"/>
<evidence type="ECO:0000313" key="2">
    <source>
        <dbReference type="EMBL" id="PVE13670.1"/>
    </source>
</evidence>
<name>A0A2T7TET2_9ACTN</name>